<proteinExistence type="predicted"/>
<comment type="caution">
    <text evidence="2">The sequence shown here is derived from an EMBL/GenBank/DDBJ whole genome shotgun (WGS) entry which is preliminary data.</text>
</comment>
<protein>
    <submittedName>
        <fullName evidence="2">Uncharacterized protein</fullName>
    </submittedName>
</protein>
<reference evidence="3" key="1">
    <citation type="submission" date="2015-03" db="EMBL/GenBank/DDBJ databases">
        <title>Draft genome sequence of a novel methanotroph (Sn10-6) isolated from flooded ricefield rhizosphere in India.</title>
        <authorList>
            <person name="Pandit P.S."/>
            <person name="Pore S.D."/>
            <person name="Arora P."/>
            <person name="Kapse N.G."/>
            <person name="Dhakephalkar P.K."/>
            <person name="Rahalkar M.C."/>
        </authorList>
    </citation>
    <scope>NUCLEOTIDE SEQUENCE [LARGE SCALE GENOMIC DNA]</scope>
    <source>
        <strain evidence="3">Sn10-6</strain>
    </source>
</reference>
<evidence type="ECO:0000256" key="1">
    <source>
        <dbReference type="SAM" id="MobiDB-lite"/>
    </source>
</evidence>
<sequence>MKQTNNKLILMAAGFIAVFGYFFADTAKAQPRQFVNGVLTVDLTPQYWATVLKAPGNAYNGVDANGRPTEEQWQEDVNGEKNMFFDNGKMGIIAGDAVSNRDFYLDDWFSKSEIQNLRSRQIIGPSYTESGVTVAFNKIYYHNINPLLNDNGKIPMHRLPFSEPWPKPQFKMLTREHPYKPKNDEGRNPQGTTASFDDSSPLTTFAGQIGFGGAFRVNGRYGYITVGDLALHYDANRPNVNGTDAITGNPAGKPGTDGWYFVNNIGFKDVGAFETANTELTITDNTFTLTGELVFALFWGGNAGGVDVYKAGTFSFVGQLQ</sequence>
<dbReference type="Proteomes" id="UP000033684">
    <property type="component" value="Unassembled WGS sequence"/>
</dbReference>
<feature type="region of interest" description="Disordered" evidence="1">
    <location>
        <begin position="177"/>
        <end position="199"/>
    </location>
</feature>
<keyword evidence="3" id="KW-1185">Reference proteome</keyword>
<gene>
    <name evidence="2" type="ORF">VZ94_16700</name>
</gene>
<dbReference type="AlphaFoldDB" id="A0A0F3IJB1"/>
<reference evidence="2 3" key="2">
    <citation type="journal article" date="2016" name="Microb. Ecol.">
        <title>Genome Characteristics of a Novel Type I Methanotroph (Sn10-6) Isolated from a Flooded Indian Rice Field.</title>
        <authorList>
            <person name="Rahalkar M.C."/>
            <person name="Pandit P.S."/>
            <person name="Dhakephalkar P.K."/>
            <person name="Pore S."/>
            <person name="Arora P."/>
            <person name="Kapse N."/>
        </authorList>
    </citation>
    <scope>NUCLEOTIDE SEQUENCE [LARGE SCALE GENOMIC DNA]</scope>
    <source>
        <strain evidence="2 3">Sn10-6</strain>
    </source>
</reference>
<accession>A0A0F3IJB1</accession>
<evidence type="ECO:0000313" key="2">
    <source>
        <dbReference type="EMBL" id="KJV05634.1"/>
    </source>
</evidence>
<name>A0A0F3IJB1_9GAMM</name>
<feature type="compositionally biased region" description="Basic and acidic residues" evidence="1">
    <location>
        <begin position="177"/>
        <end position="187"/>
    </location>
</feature>
<feature type="compositionally biased region" description="Polar residues" evidence="1">
    <location>
        <begin position="189"/>
        <end position="199"/>
    </location>
</feature>
<organism evidence="2 3">
    <name type="scientific">Methylocucumis oryzae</name>
    <dbReference type="NCBI Taxonomy" id="1632867"/>
    <lineage>
        <taxon>Bacteria</taxon>
        <taxon>Pseudomonadati</taxon>
        <taxon>Pseudomonadota</taxon>
        <taxon>Gammaproteobacteria</taxon>
        <taxon>Methylococcales</taxon>
        <taxon>Methylococcaceae</taxon>
        <taxon>Methylocucumis</taxon>
    </lineage>
</organism>
<dbReference type="EMBL" id="LAJX01000193">
    <property type="protein sequence ID" value="KJV05634.1"/>
    <property type="molecule type" value="Genomic_DNA"/>
</dbReference>
<evidence type="ECO:0000313" key="3">
    <source>
        <dbReference type="Proteomes" id="UP000033684"/>
    </source>
</evidence>